<dbReference type="PROSITE" id="PS51372">
    <property type="entry name" value="PRD_2"/>
    <property type="match status" value="2"/>
</dbReference>
<name>A0A844FWX7_9FIRM</name>
<sequence length="258" mass="30076">MPFYEKVIDNLSKNRYSTSEVNQYILQKRGYYMTITVQKEFENIEKDVTKKIDKYIEEYNLSVEQNAKENLAIHLALSITRELSGNYIQTSHSQLESCKDLPTYPIAKKLVKELADDYNTGASELDFYTAAMYLSNLDQWDLEFNSTFDIIDDEMGSIMDEALDEIKDKLGVDLKLNDTFYKGMTLHFYPALERLKHNNQLMDNPLVDMVSASHEKEYQCAEILNNIVKKHYNKDFNENELGYITLHFGTAFYSPESH</sequence>
<reference evidence="5 6" key="1">
    <citation type="submission" date="2019-08" db="EMBL/GenBank/DDBJ databases">
        <title>In-depth cultivation of the pig gut microbiome towards novel bacterial diversity and tailored functional studies.</title>
        <authorList>
            <person name="Wylensek D."/>
            <person name="Hitch T.C.A."/>
            <person name="Clavel T."/>
        </authorList>
    </citation>
    <scope>NUCLEOTIDE SEQUENCE [LARGE SCALE GENOMIC DNA]</scope>
    <source>
        <strain evidence="5 6">CA-Schmier-601-WT-3</strain>
    </source>
</reference>
<comment type="caution">
    <text evidence="5">The sequence shown here is derived from an EMBL/GenBank/DDBJ whole genome shotgun (WGS) entry which is preliminary data.</text>
</comment>
<dbReference type="Pfam" id="PF00874">
    <property type="entry name" value="PRD"/>
    <property type="match status" value="2"/>
</dbReference>
<gene>
    <name evidence="5" type="ORF">FYJ79_09525</name>
</gene>
<feature type="domain" description="PRD" evidence="4">
    <location>
        <begin position="39"/>
        <end position="144"/>
    </location>
</feature>
<evidence type="ECO:0000256" key="3">
    <source>
        <dbReference type="ARBA" id="ARBA00023163"/>
    </source>
</evidence>
<proteinExistence type="predicted"/>
<keyword evidence="2" id="KW-0805">Transcription regulation</keyword>
<dbReference type="PANTHER" id="PTHR30185">
    <property type="entry name" value="CRYPTIC BETA-GLUCOSIDE BGL OPERON ANTITERMINATOR"/>
    <property type="match status" value="1"/>
</dbReference>
<accession>A0A844FWX7</accession>
<dbReference type="SUPFAM" id="SSF63520">
    <property type="entry name" value="PTS-regulatory domain, PRD"/>
    <property type="match status" value="2"/>
</dbReference>
<protein>
    <submittedName>
        <fullName evidence="5">PRD domain-containing protein</fullName>
    </submittedName>
</protein>
<dbReference type="EMBL" id="VUNM01000025">
    <property type="protein sequence ID" value="MST89809.1"/>
    <property type="molecule type" value="Genomic_DNA"/>
</dbReference>
<dbReference type="Gene3D" id="1.10.1790.10">
    <property type="entry name" value="PRD domain"/>
    <property type="match status" value="2"/>
</dbReference>
<keyword evidence="1" id="KW-0677">Repeat</keyword>
<evidence type="ECO:0000313" key="6">
    <source>
        <dbReference type="Proteomes" id="UP000442619"/>
    </source>
</evidence>
<dbReference type="InterPro" id="IPR036634">
    <property type="entry name" value="PRD_sf"/>
</dbReference>
<dbReference type="InterPro" id="IPR011608">
    <property type="entry name" value="PRD"/>
</dbReference>
<evidence type="ECO:0000313" key="5">
    <source>
        <dbReference type="EMBL" id="MST89809.1"/>
    </source>
</evidence>
<feature type="domain" description="PRD" evidence="4">
    <location>
        <begin position="150"/>
        <end position="258"/>
    </location>
</feature>
<evidence type="ECO:0000256" key="2">
    <source>
        <dbReference type="ARBA" id="ARBA00023015"/>
    </source>
</evidence>
<keyword evidence="3" id="KW-0804">Transcription</keyword>
<evidence type="ECO:0000259" key="4">
    <source>
        <dbReference type="PROSITE" id="PS51372"/>
    </source>
</evidence>
<dbReference type="AlphaFoldDB" id="A0A844FWX7"/>
<dbReference type="PANTHER" id="PTHR30185:SF18">
    <property type="entry name" value="TRANSCRIPTIONAL REGULATOR MTLR"/>
    <property type="match status" value="1"/>
</dbReference>
<dbReference type="GO" id="GO:0006355">
    <property type="term" value="P:regulation of DNA-templated transcription"/>
    <property type="evidence" value="ECO:0007669"/>
    <property type="project" value="InterPro"/>
</dbReference>
<dbReference type="InterPro" id="IPR050661">
    <property type="entry name" value="BglG_antiterminators"/>
</dbReference>
<dbReference type="Proteomes" id="UP000442619">
    <property type="component" value="Unassembled WGS sequence"/>
</dbReference>
<organism evidence="5 6">
    <name type="scientific">Sharpea porci</name>
    <dbReference type="NCBI Taxonomy" id="2652286"/>
    <lineage>
        <taxon>Bacteria</taxon>
        <taxon>Bacillati</taxon>
        <taxon>Bacillota</taxon>
        <taxon>Erysipelotrichia</taxon>
        <taxon>Erysipelotrichales</taxon>
        <taxon>Coprobacillaceae</taxon>
        <taxon>Sharpea</taxon>
    </lineage>
</organism>
<evidence type="ECO:0000256" key="1">
    <source>
        <dbReference type="ARBA" id="ARBA00022737"/>
    </source>
</evidence>
<keyword evidence="6" id="KW-1185">Reference proteome</keyword>